<feature type="signal peptide" evidence="2">
    <location>
        <begin position="1"/>
        <end position="23"/>
    </location>
</feature>
<dbReference type="AlphaFoldDB" id="W7Z8N7"/>
<dbReference type="STRING" id="1236976.JCM16418_5021"/>
<evidence type="ECO:0000313" key="4">
    <source>
        <dbReference type="EMBL" id="GAF10799.1"/>
    </source>
</evidence>
<evidence type="ECO:0000259" key="3">
    <source>
        <dbReference type="Pfam" id="PF06725"/>
    </source>
</evidence>
<dbReference type="Proteomes" id="UP000019364">
    <property type="component" value="Unassembled WGS sequence"/>
</dbReference>
<accession>W7Z8N7</accession>
<dbReference type="eggNOG" id="COG3584">
    <property type="taxonomic scope" value="Bacteria"/>
</dbReference>
<comment type="caution">
    <text evidence="4">The sequence shown here is derived from an EMBL/GenBank/DDBJ whole genome shotgun (WGS) entry which is preliminary data.</text>
</comment>
<evidence type="ECO:0000256" key="1">
    <source>
        <dbReference type="ARBA" id="ARBA00022729"/>
    </source>
</evidence>
<dbReference type="InterPro" id="IPR059180">
    <property type="entry name" value="3D_YorM"/>
</dbReference>
<dbReference type="InterPro" id="IPR010611">
    <property type="entry name" value="3D_dom"/>
</dbReference>
<dbReference type="OrthoDB" id="9798935at2"/>
<protein>
    <recommendedName>
        <fullName evidence="3">3D domain-containing protein</fullName>
    </recommendedName>
</protein>
<dbReference type="Gene3D" id="2.40.40.10">
    <property type="entry name" value="RlpA-like domain"/>
    <property type="match status" value="1"/>
</dbReference>
<evidence type="ECO:0000256" key="2">
    <source>
        <dbReference type="SAM" id="SignalP"/>
    </source>
</evidence>
<sequence>MIKKLMTLFFVFLLLTLSSGVQEKSVSREANTKYEVENYVLRPINTFGERFKQKVELTKGNQSEDNKLIKKTMVKKKDKVKHNNWMLFEITSYTNGRESTGKRKGDKNYGITASGKHTKEGRTVSADIRVLPMGTVIYIDGVGKRVVEDTGSAIKGYKLDLFIEDLDKALEFGRKKNVRVKIIKMGDTK</sequence>
<keyword evidence="1 2" id="KW-0732">Signal</keyword>
<dbReference type="GO" id="GO:0009254">
    <property type="term" value="P:peptidoglycan turnover"/>
    <property type="evidence" value="ECO:0007669"/>
    <property type="project" value="InterPro"/>
</dbReference>
<gene>
    <name evidence="4" type="ORF">JCM16418_5021</name>
</gene>
<dbReference type="SUPFAM" id="SSF50685">
    <property type="entry name" value="Barwin-like endoglucanases"/>
    <property type="match status" value="1"/>
</dbReference>
<feature type="domain" description="3D" evidence="3">
    <location>
        <begin position="122"/>
        <end position="183"/>
    </location>
</feature>
<reference evidence="4 5" key="1">
    <citation type="journal article" date="2014" name="Genome Announc.">
        <title>Draft Genome Sequence of Paenibacillus pini JCM 16418T, Isolated from the Rhizosphere of Pine Tree.</title>
        <authorList>
            <person name="Yuki M."/>
            <person name="Oshima K."/>
            <person name="Suda W."/>
            <person name="Oshida Y."/>
            <person name="Kitamura K."/>
            <person name="Iida Y."/>
            <person name="Hattori M."/>
            <person name="Ohkuma M."/>
        </authorList>
    </citation>
    <scope>NUCLEOTIDE SEQUENCE [LARGE SCALE GENOMIC DNA]</scope>
    <source>
        <strain evidence="4 5">JCM 16418</strain>
    </source>
</reference>
<dbReference type="PANTHER" id="PTHR39160:SF4">
    <property type="entry name" value="RESUSCITATION-PROMOTING FACTOR RPFB"/>
    <property type="match status" value="1"/>
</dbReference>
<dbReference type="Pfam" id="PF06725">
    <property type="entry name" value="3D"/>
    <property type="match status" value="1"/>
</dbReference>
<dbReference type="EMBL" id="BAVZ01000038">
    <property type="protein sequence ID" value="GAF10799.1"/>
    <property type="molecule type" value="Genomic_DNA"/>
</dbReference>
<dbReference type="GO" id="GO:0004553">
    <property type="term" value="F:hydrolase activity, hydrolyzing O-glycosyl compounds"/>
    <property type="evidence" value="ECO:0007669"/>
    <property type="project" value="InterPro"/>
</dbReference>
<proteinExistence type="predicted"/>
<dbReference type="RefSeq" id="WP_052020718.1">
    <property type="nucleotide sequence ID" value="NZ_BAVZ01000038.1"/>
</dbReference>
<dbReference type="GO" id="GO:0019867">
    <property type="term" value="C:outer membrane"/>
    <property type="evidence" value="ECO:0007669"/>
    <property type="project" value="InterPro"/>
</dbReference>
<evidence type="ECO:0000313" key="5">
    <source>
        <dbReference type="Proteomes" id="UP000019364"/>
    </source>
</evidence>
<dbReference type="PANTHER" id="PTHR39160">
    <property type="entry name" value="CELL WALL-BINDING PROTEIN YOCH"/>
    <property type="match status" value="1"/>
</dbReference>
<feature type="chain" id="PRO_5004907302" description="3D domain-containing protein" evidence="2">
    <location>
        <begin position="24"/>
        <end position="189"/>
    </location>
</feature>
<dbReference type="InterPro" id="IPR036908">
    <property type="entry name" value="RlpA-like_sf"/>
</dbReference>
<dbReference type="CDD" id="cd14667">
    <property type="entry name" value="3D_containing_proteins"/>
    <property type="match status" value="1"/>
</dbReference>
<keyword evidence="5" id="KW-1185">Reference proteome</keyword>
<dbReference type="InterPro" id="IPR051933">
    <property type="entry name" value="Resuscitation_pf_RpfB"/>
</dbReference>
<name>W7Z8N7_9BACL</name>
<organism evidence="4 5">
    <name type="scientific">Paenibacillus pini JCM 16418</name>
    <dbReference type="NCBI Taxonomy" id="1236976"/>
    <lineage>
        <taxon>Bacteria</taxon>
        <taxon>Bacillati</taxon>
        <taxon>Bacillota</taxon>
        <taxon>Bacilli</taxon>
        <taxon>Bacillales</taxon>
        <taxon>Paenibacillaceae</taxon>
        <taxon>Paenibacillus</taxon>
    </lineage>
</organism>